<evidence type="ECO:0000256" key="6">
    <source>
        <dbReference type="ARBA" id="ARBA00023136"/>
    </source>
</evidence>
<evidence type="ECO:0000256" key="2">
    <source>
        <dbReference type="ARBA" id="ARBA00008789"/>
    </source>
</evidence>
<dbReference type="Proteomes" id="UP001249851">
    <property type="component" value="Unassembled WGS sequence"/>
</dbReference>
<proteinExistence type="inferred from homology"/>
<dbReference type="GO" id="GO:0005886">
    <property type="term" value="C:plasma membrane"/>
    <property type="evidence" value="ECO:0007669"/>
    <property type="project" value="UniProtKB-SubCell"/>
</dbReference>
<evidence type="ECO:0000256" key="7">
    <source>
        <dbReference type="RuleBase" id="RU910716"/>
    </source>
</evidence>
<evidence type="ECO:0000256" key="5">
    <source>
        <dbReference type="ARBA" id="ARBA00022989"/>
    </source>
</evidence>
<keyword evidence="4 7" id="KW-0812">Transmembrane</keyword>
<comment type="caution">
    <text evidence="8">The sequence shown here is derived from an EMBL/GenBank/DDBJ whole genome shotgun (WGS) entry which is preliminary data.</text>
</comment>
<protein>
    <recommendedName>
        <fullName evidence="7">XK-related protein</fullName>
    </recommendedName>
</protein>
<keyword evidence="5 7" id="KW-1133">Transmembrane helix</keyword>
<gene>
    <name evidence="8" type="ORF">P5673_014480</name>
</gene>
<feature type="transmembrane region" description="Helical" evidence="7">
    <location>
        <begin position="96"/>
        <end position="118"/>
    </location>
</feature>
<feature type="transmembrane region" description="Helical" evidence="7">
    <location>
        <begin position="269"/>
        <end position="288"/>
    </location>
</feature>
<sequence>MEQEFYFKWYHTFLFFFQTVLSIVDTVTDILTSLDYKKQGHETWFAVSLGVTVVAIIVLCVWSSIASTLRTLTKQDDADVEVVNPDFIFRHPVVNVLLSCLCFGPPLHSLQLFLICTLRFKDLWKSERGIRIEKAGRLYYLYTHNLNLKMVEGLLESAPQLLIQLYVMLADQSKISTIQMISAPVSFIMLTWMITSTELCRELTNKHIKLHHHLLLFIGNAGIIVARSVAIVAFTLMYPWWLAVMLPIHFFLIIACGYMLWGSKRKQDILTFIFAYSPLYLFVYNRYYLSKLRGNARFSILLQNSVSIAWHVLFFAENITMIMLYYTADDQRGKLSNVVALSIVVVGNVGGLLFKCLIRHCCFEVETQLNDPRQRAVTIQVRTLPREV</sequence>
<dbReference type="PANTHER" id="PTHR16024">
    <property type="entry name" value="XK-RELATED PROTEIN"/>
    <property type="match status" value="1"/>
</dbReference>
<comment type="subcellular location">
    <subcellularLocation>
        <location evidence="1">Cell membrane</location>
        <topology evidence="1">Multi-pass membrane protein</topology>
    </subcellularLocation>
    <subcellularLocation>
        <location evidence="7">Membrane</location>
        <topology evidence="7">Multi-pass membrane protein</topology>
    </subcellularLocation>
</comment>
<feature type="transmembrane region" description="Helical" evidence="7">
    <location>
        <begin position="240"/>
        <end position="262"/>
    </location>
</feature>
<dbReference type="EMBL" id="JARQWQ010000029">
    <property type="protein sequence ID" value="KAK2562225.1"/>
    <property type="molecule type" value="Genomic_DNA"/>
</dbReference>
<organism evidence="8 9">
    <name type="scientific">Acropora cervicornis</name>
    <name type="common">Staghorn coral</name>
    <dbReference type="NCBI Taxonomy" id="6130"/>
    <lineage>
        <taxon>Eukaryota</taxon>
        <taxon>Metazoa</taxon>
        <taxon>Cnidaria</taxon>
        <taxon>Anthozoa</taxon>
        <taxon>Hexacorallia</taxon>
        <taxon>Scleractinia</taxon>
        <taxon>Astrocoeniina</taxon>
        <taxon>Acroporidae</taxon>
        <taxon>Acropora</taxon>
    </lineage>
</organism>
<feature type="transmembrane region" description="Helical" evidence="7">
    <location>
        <begin position="335"/>
        <end position="354"/>
    </location>
</feature>
<name>A0AAD9QJT8_ACRCE</name>
<evidence type="ECO:0000256" key="3">
    <source>
        <dbReference type="ARBA" id="ARBA00022475"/>
    </source>
</evidence>
<feature type="transmembrane region" description="Helical" evidence="7">
    <location>
        <begin position="308"/>
        <end position="328"/>
    </location>
</feature>
<accession>A0AAD9QJT8</accession>
<dbReference type="InterPro" id="IPR050895">
    <property type="entry name" value="XK-related_scramblase"/>
</dbReference>
<feature type="transmembrane region" description="Helical" evidence="7">
    <location>
        <begin position="12"/>
        <end position="32"/>
    </location>
</feature>
<feature type="transmembrane region" description="Helical" evidence="7">
    <location>
        <begin position="214"/>
        <end position="234"/>
    </location>
</feature>
<dbReference type="PANTHER" id="PTHR16024:SF6">
    <property type="entry name" value="XK-RELATED PROTEIN"/>
    <property type="match status" value="1"/>
</dbReference>
<reference evidence="8" key="1">
    <citation type="journal article" date="2023" name="G3 (Bethesda)">
        <title>Whole genome assembly and annotation of the endangered Caribbean coral Acropora cervicornis.</title>
        <authorList>
            <person name="Selwyn J.D."/>
            <person name="Vollmer S.V."/>
        </authorList>
    </citation>
    <scope>NUCLEOTIDE SEQUENCE</scope>
    <source>
        <strain evidence="8">K2</strain>
    </source>
</reference>
<dbReference type="InterPro" id="IPR018629">
    <property type="entry name" value="XK-rel"/>
</dbReference>
<evidence type="ECO:0000313" key="8">
    <source>
        <dbReference type="EMBL" id="KAK2562225.1"/>
    </source>
</evidence>
<evidence type="ECO:0000256" key="1">
    <source>
        <dbReference type="ARBA" id="ARBA00004651"/>
    </source>
</evidence>
<dbReference type="Pfam" id="PF09815">
    <property type="entry name" value="XK-related"/>
    <property type="match status" value="1"/>
</dbReference>
<evidence type="ECO:0000313" key="9">
    <source>
        <dbReference type="Proteomes" id="UP001249851"/>
    </source>
</evidence>
<feature type="transmembrane region" description="Helical" evidence="7">
    <location>
        <begin position="44"/>
        <end position="65"/>
    </location>
</feature>
<keyword evidence="3" id="KW-1003">Cell membrane</keyword>
<dbReference type="AlphaFoldDB" id="A0AAD9QJT8"/>
<reference evidence="8" key="2">
    <citation type="journal article" date="2023" name="Science">
        <title>Genomic signatures of disease resistance in endangered staghorn corals.</title>
        <authorList>
            <person name="Vollmer S.V."/>
            <person name="Selwyn J.D."/>
            <person name="Despard B.A."/>
            <person name="Roesel C.L."/>
        </authorList>
    </citation>
    <scope>NUCLEOTIDE SEQUENCE</scope>
    <source>
        <strain evidence="8">K2</strain>
    </source>
</reference>
<keyword evidence="9" id="KW-1185">Reference proteome</keyword>
<feature type="transmembrane region" description="Helical" evidence="7">
    <location>
        <begin position="175"/>
        <end position="194"/>
    </location>
</feature>
<evidence type="ECO:0000256" key="4">
    <source>
        <dbReference type="ARBA" id="ARBA00022692"/>
    </source>
</evidence>
<keyword evidence="6 7" id="KW-0472">Membrane</keyword>
<comment type="similarity">
    <text evidence="2 7">Belongs to the XK family.</text>
</comment>